<evidence type="ECO:0000313" key="1">
    <source>
        <dbReference type="EMBL" id="VAV88923.1"/>
    </source>
</evidence>
<protein>
    <submittedName>
        <fullName evidence="1">Uncharacterized protein</fullName>
    </submittedName>
</protein>
<accession>A0A3B0RWX4</accession>
<dbReference type="InterPro" id="IPR035958">
    <property type="entry name" value="SecB-like_sf"/>
</dbReference>
<sequence length="150" mass="17686">MNPQEEKFNNFIKETQLEGMRLTGSEFFKNPEFDNYEFNELKKSLTFNAEDITADDDAIFIHVCWMLCFKKGNKFLVKIKVCYELAYSMSKYFDDEIVTHFVSRVVKPTTYPYLRQKINRISEDAYLGIPPLPMLKFLPTNSHAEEVIED</sequence>
<proteinExistence type="predicted"/>
<gene>
    <name evidence="1" type="ORF">MNBD_ALPHA02-799</name>
</gene>
<reference evidence="1" key="1">
    <citation type="submission" date="2018-06" db="EMBL/GenBank/DDBJ databases">
        <authorList>
            <person name="Zhirakovskaya E."/>
        </authorList>
    </citation>
    <scope>NUCLEOTIDE SEQUENCE</scope>
</reference>
<dbReference type="EMBL" id="UOED01000039">
    <property type="protein sequence ID" value="VAV88923.1"/>
    <property type="molecule type" value="Genomic_DNA"/>
</dbReference>
<dbReference type="AlphaFoldDB" id="A0A3B0RWX4"/>
<organism evidence="1">
    <name type="scientific">hydrothermal vent metagenome</name>
    <dbReference type="NCBI Taxonomy" id="652676"/>
    <lineage>
        <taxon>unclassified sequences</taxon>
        <taxon>metagenomes</taxon>
        <taxon>ecological metagenomes</taxon>
    </lineage>
</organism>
<name>A0A3B0RWX4_9ZZZZ</name>
<dbReference type="SUPFAM" id="SSF54611">
    <property type="entry name" value="SecB-like"/>
    <property type="match status" value="1"/>
</dbReference>